<comment type="similarity">
    <text evidence="2">Belongs to the CYRI family.</text>
</comment>
<dbReference type="GO" id="GO:0016020">
    <property type="term" value="C:membrane"/>
    <property type="evidence" value="ECO:0007669"/>
    <property type="project" value="UniProtKB-SubCell"/>
</dbReference>
<dbReference type="GO" id="GO:0030833">
    <property type="term" value="P:regulation of actin filament polymerization"/>
    <property type="evidence" value="ECO:0007669"/>
    <property type="project" value="InterPro"/>
</dbReference>
<evidence type="ECO:0000313" key="6">
    <source>
        <dbReference type="EMBL" id="NDV34476.1"/>
    </source>
</evidence>
<comment type="subcellular location">
    <subcellularLocation>
        <location evidence="1">Membrane</location>
        <topology evidence="1">Lipid-anchor</topology>
    </subcellularLocation>
</comment>
<evidence type="ECO:0000256" key="2">
    <source>
        <dbReference type="ARBA" id="ARBA00005778"/>
    </source>
</evidence>
<dbReference type="Pfam" id="PF07159">
    <property type="entry name" value="CYRIA-B_Rac1-bd"/>
    <property type="match status" value="1"/>
</dbReference>
<evidence type="ECO:0000259" key="5">
    <source>
        <dbReference type="Pfam" id="PF07159"/>
    </source>
</evidence>
<accession>A0A6B2LBS7</accession>
<sequence>MNLDFNDPDFGDEQNQDLIQSIVELMKATPEHLERIRDYTGCEEPIRKALNDPSPSTESTAWKAVSASVVALKSFYDFSLELERLWVKILPCLCTDEPINAIQSHISLTYQVSRIFEFAFRFDEFKMINPAIQNDFSYYRRVLGRNKGEPTVVNDELANKMSLFYAYPTPMLKGIISWTCSMEIPGLTNLSKERGLSLIANLCLKSLENGQGGMLALCSMTGCIILVDHLNENGVFHKKSSVRIRNCIEKLREQNPPVDFLLNALRFTTLHLNDEDTMPVITRLLTY</sequence>
<reference evidence="6" key="1">
    <citation type="journal article" date="2020" name="J. Eukaryot. Microbiol.">
        <title>De novo Sequencing, Assembly and Annotation of the Transcriptome for the Free-Living Testate Amoeba Arcella intermedia.</title>
        <authorList>
            <person name="Ribeiro G.M."/>
            <person name="Porfirio-Sousa A.L."/>
            <person name="Maurer-Alcala X.X."/>
            <person name="Katz L.A."/>
            <person name="Lahr D.J.G."/>
        </authorList>
    </citation>
    <scope>NUCLEOTIDE SEQUENCE</scope>
</reference>
<feature type="domain" description="CYRIA/CYRIB Rac1 binding" evidence="5">
    <location>
        <begin position="4"/>
        <end position="278"/>
    </location>
</feature>
<organism evidence="6">
    <name type="scientific">Arcella intermedia</name>
    <dbReference type="NCBI Taxonomy" id="1963864"/>
    <lineage>
        <taxon>Eukaryota</taxon>
        <taxon>Amoebozoa</taxon>
        <taxon>Tubulinea</taxon>
        <taxon>Elardia</taxon>
        <taxon>Arcellinida</taxon>
        <taxon>Sphaerothecina</taxon>
        <taxon>Arcellidae</taxon>
        <taxon>Arcella</taxon>
    </lineage>
</organism>
<proteinExistence type="inferred from homology"/>
<evidence type="ECO:0000256" key="4">
    <source>
        <dbReference type="ARBA" id="ARBA00023288"/>
    </source>
</evidence>
<keyword evidence="4" id="KW-0449">Lipoprotein</keyword>
<dbReference type="PANTHER" id="PTHR12422">
    <property type="entry name" value="GH09096P"/>
    <property type="match status" value="1"/>
</dbReference>
<evidence type="ECO:0000256" key="3">
    <source>
        <dbReference type="ARBA" id="ARBA00023136"/>
    </source>
</evidence>
<dbReference type="InterPro" id="IPR009828">
    <property type="entry name" value="CYRIA/CYRIB_Rac1-bd"/>
</dbReference>
<keyword evidence="3" id="KW-0472">Membrane</keyword>
<protein>
    <recommendedName>
        <fullName evidence="5">CYRIA/CYRIB Rac1 binding domain-containing protein</fullName>
    </recommendedName>
</protein>
<name>A0A6B2LBS7_9EUKA</name>
<dbReference type="InterPro" id="IPR039789">
    <property type="entry name" value="CYRI"/>
</dbReference>
<dbReference type="AlphaFoldDB" id="A0A6B2LBS7"/>
<dbReference type="EMBL" id="GIBP01005507">
    <property type="protein sequence ID" value="NDV34476.1"/>
    <property type="molecule type" value="Transcribed_RNA"/>
</dbReference>
<evidence type="ECO:0000256" key="1">
    <source>
        <dbReference type="ARBA" id="ARBA00004635"/>
    </source>
</evidence>
<dbReference type="GO" id="GO:0031267">
    <property type="term" value="F:small GTPase binding"/>
    <property type="evidence" value="ECO:0007669"/>
    <property type="project" value="InterPro"/>
</dbReference>